<protein>
    <recommendedName>
        <fullName evidence="4">Alkaline phosphatase</fullName>
        <ecNumber evidence="4">3.1.3.1</ecNumber>
    </recommendedName>
</protein>
<dbReference type="PIRSF" id="PIRSF031924">
    <property type="entry name" value="Pi-irrepressible_AP"/>
    <property type="match status" value="1"/>
</dbReference>
<comment type="function">
    <text evidence="4">Alkaline phosphatase with broad substrate specificity.</text>
</comment>
<dbReference type="CDD" id="cd16016">
    <property type="entry name" value="AP-SPAP"/>
    <property type="match status" value="1"/>
</dbReference>
<dbReference type="InterPro" id="IPR002591">
    <property type="entry name" value="Phosphodiest/P_Trfase"/>
</dbReference>
<keyword evidence="9" id="KW-1185">Reference proteome</keyword>
<dbReference type="GO" id="GO:0004035">
    <property type="term" value="F:alkaline phosphatase activity"/>
    <property type="evidence" value="ECO:0007669"/>
    <property type="project" value="UniProtKB-EC"/>
</dbReference>
<feature type="signal peptide" evidence="7">
    <location>
        <begin position="1"/>
        <end position="20"/>
    </location>
</feature>
<dbReference type="PANTHER" id="PTHR10151">
    <property type="entry name" value="ECTONUCLEOTIDE PYROPHOSPHATASE/PHOSPHODIESTERASE"/>
    <property type="match status" value="1"/>
</dbReference>
<comment type="cofactor">
    <cofactor evidence="4">
        <name>Zn(2+)</name>
        <dbReference type="ChEBI" id="CHEBI:29105"/>
    </cofactor>
    <text evidence="4">Binds 2 Zn(2+) ions.</text>
</comment>
<evidence type="ECO:0000256" key="1">
    <source>
        <dbReference type="ARBA" id="ARBA00022553"/>
    </source>
</evidence>
<feature type="chain" id="PRO_5031335735" description="Alkaline phosphatase" evidence="7">
    <location>
        <begin position="21"/>
        <end position="556"/>
    </location>
</feature>
<dbReference type="Gene3D" id="3.30.1360.150">
    <property type="match status" value="1"/>
</dbReference>
<gene>
    <name evidence="8" type="ORF">HD841_001233</name>
</gene>
<name>A0A7Y9K211_9SPHN</name>
<proteinExistence type="predicted"/>
<dbReference type="AlphaFoldDB" id="A0A7Y9K211"/>
<comment type="catalytic activity">
    <reaction evidence="4">
        <text>a phosphate monoester + H2O = an alcohol + phosphate</text>
        <dbReference type="Rhea" id="RHEA:15017"/>
        <dbReference type="ChEBI" id="CHEBI:15377"/>
        <dbReference type="ChEBI" id="CHEBI:30879"/>
        <dbReference type="ChEBI" id="CHEBI:43474"/>
        <dbReference type="ChEBI" id="CHEBI:67140"/>
        <dbReference type="EC" id="3.1.3.1"/>
    </reaction>
</comment>
<reference evidence="8 9" key="1">
    <citation type="submission" date="2020-07" db="EMBL/GenBank/DDBJ databases">
        <authorList>
            <person name="Partida-Martinez L."/>
            <person name="Huntemann M."/>
            <person name="Clum A."/>
            <person name="Wang J."/>
            <person name="Palaniappan K."/>
            <person name="Ritter S."/>
            <person name="Chen I.-M."/>
            <person name="Stamatis D."/>
            <person name="Reddy T."/>
            <person name="O'Malley R."/>
            <person name="Daum C."/>
            <person name="Shapiro N."/>
            <person name="Ivanova N."/>
            <person name="Kyrpides N."/>
            <person name="Woyke T."/>
        </authorList>
    </citation>
    <scope>NUCLEOTIDE SEQUENCE [LARGE SCALE GENOMIC DNA]</scope>
    <source>
        <strain evidence="8 9">AS2.3</strain>
    </source>
</reference>
<feature type="binding site" evidence="6">
    <location>
        <begin position="176"/>
        <end position="178"/>
    </location>
    <ligand>
        <name>substrate</name>
    </ligand>
</feature>
<dbReference type="InterPro" id="IPR017850">
    <property type="entry name" value="Alkaline_phosphatase_core_sf"/>
</dbReference>
<evidence type="ECO:0000256" key="3">
    <source>
        <dbReference type="ARBA" id="ARBA00022729"/>
    </source>
</evidence>
<dbReference type="GO" id="GO:0046872">
    <property type="term" value="F:metal ion binding"/>
    <property type="evidence" value="ECO:0007669"/>
    <property type="project" value="UniProtKB-KW"/>
</dbReference>
<dbReference type="Proteomes" id="UP000517753">
    <property type="component" value="Unassembled WGS sequence"/>
</dbReference>
<dbReference type="Gene3D" id="3.40.720.10">
    <property type="entry name" value="Alkaline Phosphatase, subunit A"/>
    <property type="match status" value="1"/>
</dbReference>
<evidence type="ECO:0000313" key="9">
    <source>
        <dbReference type="Proteomes" id="UP000517753"/>
    </source>
</evidence>
<keyword evidence="1 5" id="KW-0597">Phosphoprotein</keyword>
<sequence>MKALIAAALLASAAALPAAAQQAPAPAAPAAAAPAPTPAQAPTTPPRLIVAISVDQFSADLFQQYRNHFTGGFARLLTGAVFPSGYQSHAATETCPGHSTILTGMRPTHTGIVANNWIDQSIARPDKTVYCSEDETVPGTDHNTYVVSDKHLKVPTLGEMMKAARPATRVVSVAGKDRAAVMMGGHKVDELWWWDGKTYSSYAGRAVPRAVQRGRDAVAALIARPQEPLPLPGFCQPLDRPITVAGTVYGQGRFQRAAGDAKAFRVSPASDAAVFAIAAGLIQDMKLGQGPTTDIIDIGASATDYIGHTYGTQGTEMCIQMDQLDRAIGSFFDTLDNWGLDYEVVLTADHGAHDMTERQQQHAMPMEEHVSADASIKAVDAAVSAALGLKGPVLIGAEGDVYLAKGLSPANRARVLAEAQKRFAAQPQVAAAFTKAQIAAQPLATTPPETWTLLERARASFHPDVSGDLLVLLKPRVTTIENPGNGYVETHGSPWDYDRRVPILFWRKGMAGFEQPLSVETVDIAPTLAATIGLPVKGLDGRCLDLDPGAGDTCAR</sequence>
<accession>A0A7Y9K211</accession>
<evidence type="ECO:0000256" key="5">
    <source>
        <dbReference type="PIRSR" id="PIRSR031924-50"/>
    </source>
</evidence>
<evidence type="ECO:0000256" key="7">
    <source>
        <dbReference type="SAM" id="SignalP"/>
    </source>
</evidence>
<keyword evidence="2 4" id="KW-0479">Metal-binding</keyword>
<feature type="binding site" evidence="6">
    <location>
        <position position="115"/>
    </location>
    <ligand>
        <name>substrate</name>
    </ligand>
</feature>
<comment type="caution">
    <text evidence="8">The sequence shown here is derived from an EMBL/GenBank/DDBJ whole genome shotgun (WGS) entry which is preliminary data.</text>
</comment>
<dbReference type="RefSeq" id="WP_179507905.1">
    <property type="nucleotide sequence ID" value="NZ_JACCBY010000001.1"/>
</dbReference>
<evidence type="ECO:0000313" key="8">
    <source>
        <dbReference type="EMBL" id="NYD89464.1"/>
    </source>
</evidence>
<dbReference type="PANTHER" id="PTHR10151:SF120">
    <property type="entry name" value="BIS(5'-ADENOSYL)-TRIPHOSPHATASE"/>
    <property type="match status" value="1"/>
</dbReference>
<dbReference type="SUPFAM" id="SSF53649">
    <property type="entry name" value="Alkaline phosphatase-like"/>
    <property type="match status" value="1"/>
</dbReference>
<dbReference type="EMBL" id="JACCBY010000001">
    <property type="protein sequence ID" value="NYD89464.1"/>
    <property type="molecule type" value="Genomic_DNA"/>
</dbReference>
<keyword evidence="3 7" id="KW-0732">Signal</keyword>
<feature type="active site" description="Phosphothreonine intermediate" evidence="5">
    <location>
        <position position="94"/>
    </location>
</feature>
<keyword evidence="4" id="KW-0862">Zinc</keyword>
<organism evidence="8 9">
    <name type="scientific">Sphingomonas melonis</name>
    <dbReference type="NCBI Taxonomy" id="152682"/>
    <lineage>
        <taxon>Bacteria</taxon>
        <taxon>Pseudomonadati</taxon>
        <taxon>Pseudomonadota</taxon>
        <taxon>Alphaproteobacteria</taxon>
        <taxon>Sphingomonadales</taxon>
        <taxon>Sphingomonadaceae</taxon>
        <taxon>Sphingomonas</taxon>
    </lineage>
</organism>
<dbReference type="InterPro" id="IPR026263">
    <property type="entry name" value="Alkaline_phosphatase_prok"/>
</dbReference>
<dbReference type="Pfam" id="PF01663">
    <property type="entry name" value="Phosphodiest"/>
    <property type="match status" value="1"/>
</dbReference>
<evidence type="ECO:0000256" key="2">
    <source>
        <dbReference type="ARBA" id="ARBA00022723"/>
    </source>
</evidence>
<dbReference type="EC" id="3.1.3.1" evidence="4"/>
<reference evidence="8 9" key="2">
    <citation type="submission" date="2020-08" db="EMBL/GenBank/DDBJ databases">
        <title>The Agave Microbiome: Exploring the role of microbial communities in plant adaptations to desert environments.</title>
        <authorList>
            <person name="Partida-Martinez L.P."/>
        </authorList>
    </citation>
    <scope>NUCLEOTIDE SEQUENCE [LARGE SCALE GENOMIC DNA]</scope>
    <source>
        <strain evidence="8 9">AS2.3</strain>
    </source>
</reference>
<evidence type="ECO:0000256" key="6">
    <source>
        <dbReference type="PIRSR" id="PIRSR031924-51"/>
    </source>
</evidence>
<evidence type="ECO:0000256" key="4">
    <source>
        <dbReference type="PIRNR" id="PIRNR031924"/>
    </source>
</evidence>